<evidence type="ECO:0000313" key="3">
    <source>
        <dbReference type="Proteomes" id="UP000274822"/>
    </source>
</evidence>
<protein>
    <submittedName>
        <fullName evidence="2">Uncharacterized protein</fullName>
    </submittedName>
</protein>
<comment type="caution">
    <text evidence="2">The sequence shown here is derived from an EMBL/GenBank/DDBJ whole genome shotgun (WGS) entry which is preliminary data.</text>
</comment>
<keyword evidence="3" id="KW-1185">Reference proteome</keyword>
<accession>A0A433QQM9</accession>
<evidence type="ECO:0000313" key="2">
    <source>
        <dbReference type="EMBL" id="RUS32080.1"/>
    </source>
</evidence>
<feature type="region of interest" description="Disordered" evidence="1">
    <location>
        <begin position="161"/>
        <end position="200"/>
    </location>
</feature>
<organism evidence="2 3">
    <name type="scientific">Jimgerdemannia flammicorona</name>
    <dbReference type="NCBI Taxonomy" id="994334"/>
    <lineage>
        <taxon>Eukaryota</taxon>
        <taxon>Fungi</taxon>
        <taxon>Fungi incertae sedis</taxon>
        <taxon>Mucoromycota</taxon>
        <taxon>Mucoromycotina</taxon>
        <taxon>Endogonomycetes</taxon>
        <taxon>Endogonales</taxon>
        <taxon>Endogonaceae</taxon>
        <taxon>Jimgerdemannia</taxon>
    </lineage>
</organism>
<feature type="compositionally biased region" description="Basic and acidic residues" evidence="1">
    <location>
        <begin position="164"/>
        <end position="173"/>
    </location>
</feature>
<dbReference type="EMBL" id="RBNJ01002337">
    <property type="protein sequence ID" value="RUS32080.1"/>
    <property type="molecule type" value="Genomic_DNA"/>
</dbReference>
<dbReference type="AlphaFoldDB" id="A0A433QQM9"/>
<proteinExistence type="predicted"/>
<gene>
    <name evidence="2" type="ORF">BC938DRAFT_476337</name>
</gene>
<feature type="compositionally biased region" description="Acidic residues" evidence="1">
    <location>
        <begin position="174"/>
        <end position="185"/>
    </location>
</feature>
<feature type="region of interest" description="Disordered" evidence="1">
    <location>
        <begin position="209"/>
        <end position="228"/>
    </location>
</feature>
<dbReference type="Proteomes" id="UP000274822">
    <property type="component" value="Unassembled WGS sequence"/>
</dbReference>
<sequence length="492" mass="56379">MWQNTRGWLGNWRDQKIFLDTRSISIDTSNMSATEYRKAVMEAALVTYWDRKTATKKVGLYDCLKQLDSKLELTPEDKQPLYMMYKRHTALLATIISVSPHLQNKAKNEHDNFKTNSASPTVQQFWAAKEKGAQWKQCVDEYKFTIDRHVRREKTYLSSQHLRQLKDEDASKDDGDDDAGSDDNGDNVTEGKGEEFEDNEDSIMATSNEAPDHASELDNNTEFVERNEPENLGRTKRWILSSGTDVGQVLTTYRCNIPELQMCLNPVYWGILDLTGAHLETKELFSTADWNEMLKSFEDDVKMVQGETSNEVCLLFDEISEIARSRKDVVTAIDEITPQKIEAKHNITLSPQGKSCMVAVKRAVLTYAENLADIGDIVSESDFDNSFTNMLTKRFLDRTELRMDTGEICSWASAHRRNEGRSVTLRARVGQKCDFRGTFKHSINKLEAIIGLRSGGLPVAHQKKKIYRFCRPVHHNERRSPCILRFECKCFK</sequence>
<name>A0A433QQM9_9FUNG</name>
<reference evidence="2 3" key="1">
    <citation type="journal article" date="2018" name="New Phytol.">
        <title>Phylogenomics of Endogonaceae and evolution of mycorrhizas within Mucoromycota.</title>
        <authorList>
            <person name="Chang Y."/>
            <person name="Desiro A."/>
            <person name="Na H."/>
            <person name="Sandor L."/>
            <person name="Lipzen A."/>
            <person name="Clum A."/>
            <person name="Barry K."/>
            <person name="Grigoriev I.V."/>
            <person name="Martin F.M."/>
            <person name="Stajich J.E."/>
            <person name="Smith M.E."/>
            <person name="Bonito G."/>
            <person name="Spatafora J.W."/>
        </authorList>
    </citation>
    <scope>NUCLEOTIDE SEQUENCE [LARGE SCALE GENOMIC DNA]</scope>
    <source>
        <strain evidence="2 3">AD002</strain>
    </source>
</reference>
<evidence type="ECO:0000256" key="1">
    <source>
        <dbReference type="SAM" id="MobiDB-lite"/>
    </source>
</evidence>